<sequence>MLITVSGPPGSGKSTTAEGLADAFGLDHVSGGDIFRSLAAERDMSLAEFNALAEEDDQVDRDLDRRLYDTARDRDDLVLESRLAGWLAGDAADFRLWLDAPVSVRAERIADREEKPVAQARRETTEREESEAGRYLEYYDIDIRDLSIYDIALNTARWDADAVLAGLTGFVEQYDTDTDEGRYPVEGVRYDF</sequence>
<keyword evidence="3 10" id="KW-0963">Cytoplasm</keyword>
<accession>A0ABD5RC14</accession>
<feature type="binding site" evidence="10">
    <location>
        <begin position="7"/>
        <end position="15"/>
    </location>
    <ligand>
        <name>ATP</name>
        <dbReference type="ChEBI" id="CHEBI:30616"/>
    </ligand>
</feature>
<keyword evidence="6 10" id="KW-0418">Kinase</keyword>
<dbReference type="Pfam" id="PF13189">
    <property type="entry name" value="Cytidylate_kin2"/>
    <property type="match status" value="1"/>
</dbReference>
<keyword evidence="7 10" id="KW-0067">ATP-binding</keyword>
<comment type="subcellular location">
    <subcellularLocation>
        <location evidence="1 10">Cytoplasm</location>
    </subcellularLocation>
</comment>
<evidence type="ECO:0000313" key="12">
    <source>
        <dbReference type="Proteomes" id="UP001596201"/>
    </source>
</evidence>
<evidence type="ECO:0000256" key="7">
    <source>
        <dbReference type="ARBA" id="ARBA00022840"/>
    </source>
</evidence>
<dbReference type="GO" id="GO:0006220">
    <property type="term" value="P:pyrimidine nucleotide metabolic process"/>
    <property type="evidence" value="ECO:0007669"/>
    <property type="project" value="UniProtKB-UniRule"/>
</dbReference>
<comment type="similarity">
    <text evidence="2 10">Belongs to the cytidylate kinase family. Type 2 subfamily.</text>
</comment>
<dbReference type="AlphaFoldDB" id="A0ABD5RC14"/>
<keyword evidence="5 10" id="KW-0547">Nucleotide-binding</keyword>
<dbReference type="GO" id="GO:0005524">
    <property type="term" value="F:ATP binding"/>
    <property type="evidence" value="ECO:0007669"/>
    <property type="project" value="UniProtKB-UniRule"/>
</dbReference>
<dbReference type="InterPro" id="IPR011892">
    <property type="entry name" value="Cyt_kin_arch"/>
</dbReference>
<dbReference type="EMBL" id="JBHSKX010000002">
    <property type="protein sequence ID" value="MFC5367564.1"/>
    <property type="molecule type" value="Genomic_DNA"/>
</dbReference>
<organism evidence="11 12">
    <name type="scientific">Salinirubrum litoreum</name>
    <dbReference type="NCBI Taxonomy" id="1126234"/>
    <lineage>
        <taxon>Archaea</taxon>
        <taxon>Methanobacteriati</taxon>
        <taxon>Methanobacteriota</taxon>
        <taxon>Stenosarchaea group</taxon>
        <taxon>Halobacteria</taxon>
        <taxon>Halobacteriales</taxon>
        <taxon>Haloferacaceae</taxon>
        <taxon>Salinirubrum</taxon>
    </lineage>
</organism>
<dbReference type="InterPro" id="IPR011994">
    <property type="entry name" value="Cytidylate_kinase_dom"/>
</dbReference>
<evidence type="ECO:0000256" key="4">
    <source>
        <dbReference type="ARBA" id="ARBA00022679"/>
    </source>
</evidence>
<evidence type="ECO:0000256" key="9">
    <source>
        <dbReference type="ARBA" id="ARBA00048478"/>
    </source>
</evidence>
<evidence type="ECO:0000256" key="1">
    <source>
        <dbReference type="ARBA" id="ARBA00004496"/>
    </source>
</evidence>
<comment type="catalytic activity">
    <reaction evidence="8 10">
        <text>dCMP + ATP = dCDP + ADP</text>
        <dbReference type="Rhea" id="RHEA:25094"/>
        <dbReference type="ChEBI" id="CHEBI:30616"/>
        <dbReference type="ChEBI" id="CHEBI:57566"/>
        <dbReference type="ChEBI" id="CHEBI:58593"/>
        <dbReference type="ChEBI" id="CHEBI:456216"/>
        <dbReference type="EC" id="2.7.4.25"/>
    </reaction>
</comment>
<evidence type="ECO:0000256" key="8">
    <source>
        <dbReference type="ARBA" id="ARBA00047615"/>
    </source>
</evidence>
<dbReference type="NCBIfam" id="TIGR02173">
    <property type="entry name" value="cyt_kin_arch"/>
    <property type="match status" value="1"/>
</dbReference>
<keyword evidence="4 10" id="KW-0808">Transferase</keyword>
<dbReference type="InterPro" id="IPR027417">
    <property type="entry name" value="P-loop_NTPase"/>
</dbReference>
<evidence type="ECO:0000256" key="5">
    <source>
        <dbReference type="ARBA" id="ARBA00022741"/>
    </source>
</evidence>
<dbReference type="GO" id="GO:0016301">
    <property type="term" value="F:kinase activity"/>
    <property type="evidence" value="ECO:0007669"/>
    <property type="project" value="UniProtKB-KW"/>
</dbReference>
<comment type="caution">
    <text evidence="11">The sequence shown here is derived from an EMBL/GenBank/DDBJ whole genome shotgun (WGS) entry which is preliminary data.</text>
</comment>
<comment type="catalytic activity">
    <reaction evidence="9 10">
        <text>CMP + ATP = CDP + ADP</text>
        <dbReference type="Rhea" id="RHEA:11600"/>
        <dbReference type="ChEBI" id="CHEBI:30616"/>
        <dbReference type="ChEBI" id="CHEBI:58069"/>
        <dbReference type="ChEBI" id="CHEBI:60377"/>
        <dbReference type="ChEBI" id="CHEBI:456216"/>
        <dbReference type="EC" id="2.7.4.25"/>
    </reaction>
</comment>
<dbReference type="CDD" id="cd02020">
    <property type="entry name" value="CMPK"/>
    <property type="match status" value="1"/>
</dbReference>
<reference evidence="11 12" key="1">
    <citation type="journal article" date="2019" name="Int. J. Syst. Evol. Microbiol.">
        <title>The Global Catalogue of Microorganisms (GCM) 10K type strain sequencing project: providing services to taxonomists for standard genome sequencing and annotation.</title>
        <authorList>
            <consortium name="The Broad Institute Genomics Platform"/>
            <consortium name="The Broad Institute Genome Sequencing Center for Infectious Disease"/>
            <person name="Wu L."/>
            <person name="Ma J."/>
        </authorList>
    </citation>
    <scope>NUCLEOTIDE SEQUENCE [LARGE SCALE GENOMIC DNA]</scope>
    <source>
        <strain evidence="11 12">CGMCC 1.12237</strain>
    </source>
</reference>
<proteinExistence type="inferred from homology"/>
<dbReference type="RefSeq" id="WP_227229813.1">
    <property type="nucleotide sequence ID" value="NZ_JAJCVJ010000002.1"/>
</dbReference>
<protein>
    <recommendedName>
        <fullName evidence="10">Cytidylate kinase</fullName>
        <shortName evidence="10">CK</shortName>
        <ecNumber evidence="10">2.7.4.25</ecNumber>
    </recommendedName>
    <alternativeName>
        <fullName evidence="10">Cytidine monophosphate kinase</fullName>
        <shortName evidence="10">CMP kinase</shortName>
    </alternativeName>
</protein>
<dbReference type="EC" id="2.7.4.25" evidence="10"/>
<dbReference type="HAMAP" id="MF_00239">
    <property type="entry name" value="Cytidyl_kinase_type2"/>
    <property type="match status" value="1"/>
</dbReference>
<evidence type="ECO:0000256" key="6">
    <source>
        <dbReference type="ARBA" id="ARBA00022777"/>
    </source>
</evidence>
<dbReference type="SUPFAM" id="SSF52540">
    <property type="entry name" value="P-loop containing nucleoside triphosphate hydrolases"/>
    <property type="match status" value="1"/>
</dbReference>
<dbReference type="Gene3D" id="3.40.50.300">
    <property type="entry name" value="P-loop containing nucleotide triphosphate hydrolases"/>
    <property type="match status" value="1"/>
</dbReference>
<evidence type="ECO:0000256" key="10">
    <source>
        <dbReference type="HAMAP-Rule" id="MF_00239"/>
    </source>
</evidence>
<dbReference type="GO" id="GO:0005737">
    <property type="term" value="C:cytoplasm"/>
    <property type="evidence" value="ECO:0007669"/>
    <property type="project" value="UniProtKB-SubCell"/>
</dbReference>
<keyword evidence="12" id="KW-1185">Reference proteome</keyword>
<evidence type="ECO:0000313" key="11">
    <source>
        <dbReference type="EMBL" id="MFC5367564.1"/>
    </source>
</evidence>
<name>A0ABD5RC14_9EURY</name>
<dbReference type="Proteomes" id="UP001596201">
    <property type="component" value="Unassembled WGS sequence"/>
</dbReference>
<evidence type="ECO:0000256" key="2">
    <source>
        <dbReference type="ARBA" id="ARBA00011005"/>
    </source>
</evidence>
<gene>
    <name evidence="10 11" type="primary">cmk</name>
    <name evidence="11" type="ORF">ACFPJ5_11515</name>
</gene>
<evidence type="ECO:0000256" key="3">
    <source>
        <dbReference type="ARBA" id="ARBA00022490"/>
    </source>
</evidence>